<organism evidence="3 4">
    <name type="scientific">Caenorhabditis japonica</name>
    <dbReference type="NCBI Taxonomy" id="281687"/>
    <lineage>
        <taxon>Eukaryota</taxon>
        <taxon>Metazoa</taxon>
        <taxon>Ecdysozoa</taxon>
        <taxon>Nematoda</taxon>
        <taxon>Chromadorea</taxon>
        <taxon>Rhabditida</taxon>
        <taxon>Rhabditina</taxon>
        <taxon>Rhabditomorpha</taxon>
        <taxon>Rhabditoidea</taxon>
        <taxon>Rhabditidae</taxon>
        <taxon>Peloderinae</taxon>
        <taxon>Caenorhabditis</taxon>
    </lineage>
</organism>
<sequence length="227" mass="25158">LPGSSSVAPANSRHYFSANQLHMPMKGGTIPTTLYDNRKPVTAFNGVNKDDEYRTAPKPAPRERIIPITHQVDTERPSRSIRPTDSGYNSFSVNSAQPPHASTSSLSPAPPQPSRSKSANNIKKRNQVAEYNEPVENDQLVFRIGDPCVWNNNGKEEKGIVRYIGFLKGHKMLYAGVEFNNRIGAGTGVFNKEQLFESRDGHAGFVELASLESPFSQHSNSTLHKRR</sequence>
<evidence type="ECO:0000259" key="2">
    <source>
        <dbReference type="SMART" id="SM01052"/>
    </source>
</evidence>
<evidence type="ECO:0000313" key="3">
    <source>
        <dbReference type="EnsemblMetazoa" id="CJA35724b.1"/>
    </source>
</evidence>
<dbReference type="AlphaFoldDB" id="A0A8R1EG78"/>
<dbReference type="InterPro" id="IPR000938">
    <property type="entry name" value="CAP-Gly_domain"/>
</dbReference>
<reference evidence="3" key="2">
    <citation type="submission" date="2022-06" db="UniProtKB">
        <authorList>
            <consortium name="EnsemblMetazoa"/>
        </authorList>
    </citation>
    <scope>IDENTIFICATION</scope>
    <source>
        <strain evidence="3">DF5081</strain>
    </source>
</reference>
<dbReference type="InterPro" id="IPR036859">
    <property type="entry name" value="CAP-Gly_dom_sf"/>
</dbReference>
<protein>
    <submittedName>
        <fullName evidence="3">CAP-Gly domain-containing protein</fullName>
    </submittedName>
</protein>
<proteinExistence type="predicted"/>
<feature type="compositionally biased region" description="Basic and acidic residues" evidence="1">
    <location>
        <begin position="48"/>
        <end position="65"/>
    </location>
</feature>
<keyword evidence="4" id="KW-1185">Reference proteome</keyword>
<name>A0A8R1EG78_CAEJA</name>
<accession>A0A8R1EG78</accession>
<feature type="region of interest" description="Disordered" evidence="1">
    <location>
        <begin position="16"/>
        <end position="122"/>
    </location>
</feature>
<evidence type="ECO:0000256" key="1">
    <source>
        <dbReference type="SAM" id="MobiDB-lite"/>
    </source>
</evidence>
<evidence type="ECO:0000313" key="4">
    <source>
        <dbReference type="Proteomes" id="UP000005237"/>
    </source>
</evidence>
<feature type="domain" description="CAP-Gly" evidence="2">
    <location>
        <begin position="144"/>
        <end position="212"/>
    </location>
</feature>
<dbReference type="Pfam" id="PF01302">
    <property type="entry name" value="CAP_GLY"/>
    <property type="match status" value="1"/>
</dbReference>
<dbReference type="SUPFAM" id="SSF74924">
    <property type="entry name" value="Cap-Gly domain"/>
    <property type="match status" value="1"/>
</dbReference>
<dbReference type="EnsemblMetazoa" id="CJA35724b.1">
    <property type="protein sequence ID" value="CJA35724b.1"/>
    <property type="gene ID" value="WBGene00211571"/>
</dbReference>
<dbReference type="SMART" id="SM01052">
    <property type="entry name" value="CAP_GLY"/>
    <property type="match status" value="1"/>
</dbReference>
<dbReference type="Proteomes" id="UP000005237">
    <property type="component" value="Unassembled WGS sequence"/>
</dbReference>
<reference evidence="4" key="1">
    <citation type="submission" date="2010-08" db="EMBL/GenBank/DDBJ databases">
        <authorList>
            <consortium name="Caenorhabditis japonica Sequencing Consortium"/>
            <person name="Wilson R.K."/>
        </authorList>
    </citation>
    <scope>NUCLEOTIDE SEQUENCE [LARGE SCALE GENOMIC DNA]</scope>
    <source>
        <strain evidence="4">DF5081</strain>
    </source>
</reference>
<dbReference type="Gene3D" id="2.30.30.190">
    <property type="entry name" value="CAP Gly-rich-like domain"/>
    <property type="match status" value="1"/>
</dbReference>
<feature type="compositionally biased region" description="Polar residues" evidence="1">
    <location>
        <begin position="81"/>
        <end position="107"/>
    </location>
</feature>